<evidence type="ECO:0000313" key="13">
    <source>
        <dbReference type="EMBL" id="RST58129.1"/>
    </source>
</evidence>
<evidence type="ECO:0000256" key="10">
    <source>
        <dbReference type="ARBA" id="ARBA00023160"/>
    </source>
</evidence>
<evidence type="ECO:0000256" key="1">
    <source>
        <dbReference type="ARBA" id="ARBA00001946"/>
    </source>
</evidence>
<dbReference type="EC" id="2.7.8.7" evidence="11"/>
<evidence type="ECO:0000256" key="9">
    <source>
        <dbReference type="ARBA" id="ARBA00023098"/>
    </source>
</evidence>
<dbReference type="AlphaFoldDB" id="A0A429X425"/>
<reference evidence="13 14" key="1">
    <citation type="submission" date="2018-12" db="EMBL/GenBank/DDBJ databases">
        <authorList>
            <person name="Sun L."/>
            <person name="Chen Z."/>
        </authorList>
    </citation>
    <scope>NUCLEOTIDE SEQUENCE [LARGE SCALE GENOMIC DNA]</scope>
    <source>
        <strain evidence="13 14">LMG 29736</strain>
    </source>
</reference>
<feature type="binding site" evidence="11">
    <location>
        <position position="8"/>
    </location>
    <ligand>
        <name>Mg(2+)</name>
        <dbReference type="ChEBI" id="CHEBI:18420"/>
    </ligand>
</feature>
<dbReference type="GO" id="GO:0005829">
    <property type="term" value="C:cytosol"/>
    <property type="evidence" value="ECO:0007669"/>
    <property type="project" value="TreeGrafter"/>
</dbReference>
<dbReference type="Proteomes" id="UP000287296">
    <property type="component" value="Unassembled WGS sequence"/>
</dbReference>
<dbReference type="GO" id="GO:0008897">
    <property type="term" value="F:holo-[acyl-carrier-protein] synthase activity"/>
    <property type="evidence" value="ECO:0007669"/>
    <property type="project" value="UniProtKB-UniRule"/>
</dbReference>
<dbReference type="InterPro" id="IPR050559">
    <property type="entry name" value="P-Pant_transferase_sf"/>
</dbReference>
<comment type="catalytic activity">
    <reaction evidence="11">
        <text>apo-[ACP] + CoA = holo-[ACP] + adenosine 3',5'-bisphosphate + H(+)</text>
        <dbReference type="Rhea" id="RHEA:12068"/>
        <dbReference type="Rhea" id="RHEA-COMP:9685"/>
        <dbReference type="Rhea" id="RHEA-COMP:9690"/>
        <dbReference type="ChEBI" id="CHEBI:15378"/>
        <dbReference type="ChEBI" id="CHEBI:29999"/>
        <dbReference type="ChEBI" id="CHEBI:57287"/>
        <dbReference type="ChEBI" id="CHEBI:58343"/>
        <dbReference type="ChEBI" id="CHEBI:64479"/>
        <dbReference type="EC" id="2.7.8.7"/>
    </reaction>
</comment>
<gene>
    <name evidence="11" type="primary">acpS</name>
    <name evidence="13" type="ORF">D5F11_018670</name>
</gene>
<evidence type="ECO:0000256" key="7">
    <source>
        <dbReference type="ARBA" id="ARBA00022832"/>
    </source>
</evidence>
<keyword evidence="6 11" id="KW-0479">Metal-binding</keyword>
<evidence type="ECO:0000256" key="8">
    <source>
        <dbReference type="ARBA" id="ARBA00022842"/>
    </source>
</evidence>
<dbReference type="InterPro" id="IPR037143">
    <property type="entry name" value="4-PPantetheinyl_Trfase_dom_sf"/>
</dbReference>
<comment type="similarity">
    <text evidence="11">Belongs to the P-Pant transferase superfamily. AcpS family.</text>
</comment>
<name>A0A429X425_SIMTE</name>
<comment type="cofactor">
    <cofactor evidence="1 11">
        <name>Mg(2+)</name>
        <dbReference type="ChEBI" id="CHEBI:18420"/>
    </cofactor>
</comment>
<dbReference type="InterPro" id="IPR002582">
    <property type="entry name" value="ACPS"/>
</dbReference>
<evidence type="ECO:0000256" key="4">
    <source>
        <dbReference type="ARBA" id="ARBA00022516"/>
    </source>
</evidence>
<evidence type="ECO:0000313" key="14">
    <source>
        <dbReference type="Proteomes" id="UP000287296"/>
    </source>
</evidence>
<evidence type="ECO:0000259" key="12">
    <source>
        <dbReference type="Pfam" id="PF01648"/>
    </source>
</evidence>
<dbReference type="NCBIfam" id="TIGR00516">
    <property type="entry name" value="acpS"/>
    <property type="match status" value="1"/>
</dbReference>
<feature type="binding site" evidence="11">
    <location>
        <position position="58"/>
    </location>
    <ligand>
        <name>Mg(2+)</name>
        <dbReference type="ChEBI" id="CHEBI:18420"/>
    </ligand>
</feature>
<comment type="function">
    <text evidence="11">Transfers the 4'-phosphopantetheine moiety from coenzyme A to a Ser of acyl-carrier-protein.</text>
</comment>
<comment type="caution">
    <text evidence="13">The sequence shown here is derived from an EMBL/GenBank/DDBJ whole genome shotgun (WGS) entry which is preliminary data.</text>
</comment>
<feature type="domain" description="4'-phosphopantetheinyl transferase" evidence="12">
    <location>
        <begin position="5"/>
        <end position="112"/>
    </location>
</feature>
<dbReference type="RefSeq" id="WP_120119269.1">
    <property type="nucleotide sequence ID" value="NZ_QYTW02000023.1"/>
</dbReference>
<dbReference type="PANTHER" id="PTHR12215">
    <property type="entry name" value="PHOSPHOPANTETHEINE TRANSFERASE"/>
    <property type="match status" value="1"/>
</dbReference>
<dbReference type="Pfam" id="PF01648">
    <property type="entry name" value="ACPS"/>
    <property type="match status" value="1"/>
</dbReference>
<organism evidence="13 14">
    <name type="scientific">Siminovitchia terrae</name>
    <name type="common">Bacillus terrae</name>
    <dbReference type="NCBI Taxonomy" id="1914933"/>
    <lineage>
        <taxon>Bacteria</taxon>
        <taxon>Bacillati</taxon>
        <taxon>Bacillota</taxon>
        <taxon>Bacilli</taxon>
        <taxon>Bacillales</taxon>
        <taxon>Bacillaceae</taxon>
        <taxon>Siminovitchia</taxon>
    </lineage>
</organism>
<comment type="subcellular location">
    <subcellularLocation>
        <location evidence="11">Cytoplasm</location>
    </subcellularLocation>
</comment>
<dbReference type="EMBL" id="QYTW02000023">
    <property type="protein sequence ID" value="RST58129.1"/>
    <property type="molecule type" value="Genomic_DNA"/>
</dbReference>
<evidence type="ECO:0000256" key="11">
    <source>
        <dbReference type="HAMAP-Rule" id="MF_00101"/>
    </source>
</evidence>
<dbReference type="GO" id="GO:0006633">
    <property type="term" value="P:fatty acid biosynthetic process"/>
    <property type="evidence" value="ECO:0007669"/>
    <property type="project" value="UniProtKB-UniRule"/>
</dbReference>
<keyword evidence="10 11" id="KW-0275">Fatty acid biosynthesis</keyword>
<dbReference type="GO" id="GO:0019878">
    <property type="term" value="P:lysine biosynthetic process via aminoadipic acid"/>
    <property type="evidence" value="ECO:0007669"/>
    <property type="project" value="TreeGrafter"/>
</dbReference>
<dbReference type="NCBIfam" id="TIGR00556">
    <property type="entry name" value="pantethn_trn"/>
    <property type="match status" value="1"/>
</dbReference>
<evidence type="ECO:0000256" key="5">
    <source>
        <dbReference type="ARBA" id="ARBA00022679"/>
    </source>
</evidence>
<keyword evidence="4 11" id="KW-0444">Lipid biosynthesis</keyword>
<keyword evidence="8 11" id="KW-0460">Magnesium</keyword>
<proteinExistence type="inferred from homology"/>
<dbReference type="InterPro" id="IPR008278">
    <property type="entry name" value="4-PPantetheinyl_Trfase_dom"/>
</dbReference>
<evidence type="ECO:0000256" key="3">
    <source>
        <dbReference type="ARBA" id="ARBA00022490"/>
    </source>
</evidence>
<keyword evidence="9 11" id="KW-0443">Lipid metabolism</keyword>
<dbReference type="PANTHER" id="PTHR12215:SF10">
    <property type="entry name" value="L-AMINOADIPATE-SEMIALDEHYDE DEHYDROGENASE-PHOSPHOPANTETHEINYL TRANSFERASE"/>
    <property type="match status" value="1"/>
</dbReference>
<evidence type="ECO:0000256" key="6">
    <source>
        <dbReference type="ARBA" id="ARBA00022723"/>
    </source>
</evidence>
<protein>
    <recommendedName>
        <fullName evidence="11">Holo-[acyl-carrier-protein] synthase</fullName>
        <shortName evidence="11">Holo-ACP synthase</shortName>
        <ecNumber evidence="11">2.7.8.7</ecNumber>
    </recommendedName>
    <alternativeName>
        <fullName evidence="11">4'-phosphopantetheinyl transferase AcpS</fullName>
    </alternativeName>
</protein>
<accession>A0A429X425</accession>
<keyword evidence="3 11" id="KW-0963">Cytoplasm</keyword>
<evidence type="ECO:0000256" key="2">
    <source>
        <dbReference type="ARBA" id="ARBA00010990"/>
    </source>
</evidence>
<dbReference type="InterPro" id="IPR004568">
    <property type="entry name" value="Ppantetheine-prot_Trfase_dom"/>
</dbReference>
<dbReference type="SUPFAM" id="SSF56214">
    <property type="entry name" value="4'-phosphopantetheinyl transferase"/>
    <property type="match status" value="1"/>
</dbReference>
<keyword evidence="7 11" id="KW-0276">Fatty acid metabolism</keyword>
<dbReference type="GO" id="GO:0000287">
    <property type="term" value="F:magnesium ion binding"/>
    <property type="evidence" value="ECO:0007669"/>
    <property type="project" value="UniProtKB-UniRule"/>
</dbReference>
<comment type="similarity">
    <text evidence="2">Belongs to the P-Pant transferase superfamily. Gsp/Sfp/HetI/AcpT family.</text>
</comment>
<sequence length="119" mass="13403">MILGMGLDLVEIERIEKLRGRQMRFAERVLSTRELQQYETLPEKRKNEFLAGRFASKEAFAKALGTGIGAQLSFQDIEIAADERGKPHIVRPVDQGKRIHLSITHTKAYAAAQVIIEEG</sequence>
<dbReference type="Gene3D" id="3.90.470.20">
    <property type="entry name" value="4'-phosphopantetheinyl transferase domain"/>
    <property type="match status" value="1"/>
</dbReference>
<dbReference type="HAMAP" id="MF_00101">
    <property type="entry name" value="AcpS"/>
    <property type="match status" value="1"/>
</dbReference>
<keyword evidence="5 11" id="KW-0808">Transferase</keyword>
<dbReference type="OrthoDB" id="517356at2"/>